<evidence type="ECO:0008006" key="4">
    <source>
        <dbReference type="Google" id="ProtNLM"/>
    </source>
</evidence>
<feature type="chain" id="PRO_5011550480" description="MORN repeat-containing protein" evidence="1">
    <location>
        <begin position="21"/>
        <end position="344"/>
    </location>
</feature>
<organism evidence="2 3">
    <name type="scientific">Lutibacter maritimus</name>
    <dbReference type="NCBI Taxonomy" id="593133"/>
    <lineage>
        <taxon>Bacteria</taxon>
        <taxon>Pseudomonadati</taxon>
        <taxon>Bacteroidota</taxon>
        <taxon>Flavobacteriia</taxon>
        <taxon>Flavobacteriales</taxon>
        <taxon>Flavobacteriaceae</taxon>
        <taxon>Lutibacter</taxon>
    </lineage>
</organism>
<reference evidence="3" key="1">
    <citation type="submission" date="2016-10" db="EMBL/GenBank/DDBJ databases">
        <authorList>
            <person name="Varghese N."/>
            <person name="Submissions S."/>
        </authorList>
    </citation>
    <scope>NUCLEOTIDE SEQUENCE [LARGE SCALE GENOMIC DNA]</scope>
    <source>
        <strain evidence="3">DSM 24450</strain>
    </source>
</reference>
<sequence>MKKHLIILLVTFFVSFSGFSQNVSGVYKTDYREMTLQQNGTKVTGTYESGNGKIDAILNGNKLVGTWRNSGSNKSGNFEFIFNSDCSSFTGKYGYNSSSPTKKWNGTKIKSSNTKVVSIKEDAPILHNVAGVYKTDYKEMTLQQKGFKVTGTYESGNGKIDATLNGNKLIGTWSNSGSNKSGKFEFIFNSDFSSFIGKYGYNSSLPTKKWNGTKISSASSTIKLPTKQETLPINIYGSWAHRGARDQDDRLNIWQEGNRFVIIISWIDINTKIWKSYKGEGEFEGRQMNFKVFPSVINGKTIDQGYMYHYTISPDNNVITGYYTKNGIRNPDANWYYQRVIENL</sequence>
<evidence type="ECO:0000313" key="2">
    <source>
        <dbReference type="EMBL" id="SFS29771.1"/>
    </source>
</evidence>
<accession>A0A1I6NPH5</accession>
<gene>
    <name evidence="2" type="ORF">SAMN04488006_0285</name>
</gene>
<dbReference type="Proteomes" id="UP000199312">
    <property type="component" value="Unassembled WGS sequence"/>
</dbReference>
<proteinExistence type="predicted"/>
<name>A0A1I6NPH5_9FLAO</name>
<dbReference type="AlphaFoldDB" id="A0A1I6NPH5"/>
<protein>
    <recommendedName>
        <fullName evidence="4">MORN repeat-containing protein</fullName>
    </recommendedName>
</protein>
<dbReference type="EMBL" id="FOZP01000001">
    <property type="protein sequence ID" value="SFS29771.1"/>
    <property type="molecule type" value="Genomic_DNA"/>
</dbReference>
<dbReference type="OrthoDB" id="1142841at2"/>
<dbReference type="RefSeq" id="WP_090221749.1">
    <property type="nucleotide sequence ID" value="NZ_FOZP01000001.1"/>
</dbReference>
<evidence type="ECO:0000256" key="1">
    <source>
        <dbReference type="SAM" id="SignalP"/>
    </source>
</evidence>
<evidence type="ECO:0000313" key="3">
    <source>
        <dbReference type="Proteomes" id="UP000199312"/>
    </source>
</evidence>
<dbReference type="STRING" id="593133.SAMN04488006_0285"/>
<keyword evidence="3" id="KW-1185">Reference proteome</keyword>
<feature type="signal peptide" evidence="1">
    <location>
        <begin position="1"/>
        <end position="20"/>
    </location>
</feature>
<keyword evidence="1" id="KW-0732">Signal</keyword>